<dbReference type="Proteomes" id="UP000640583">
    <property type="component" value="Unassembled WGS sequence"/>
</dbReference>
<reference evidence="1" key="1">
    <citation type="submission" date="2020-10" db="EMBL/GenBank/DDBJ databases">
        <title>Paenihalocynthiibacter styelae gen. nov., sp. nov., isolated from stalked sea squirt Styela clava.</title>
        <authorList>
            <person name="Kim Y.-O."/>
            <person name="Yoon J.-H."/>
        </authorList>
    </citation>
    <scope>NUCLEOTIDE SEQUENCE</scope>
    <source>
        <strain evidence="1">MYP1-1</strain>
    </source>
</reference>
<sequence length="200" mass="21896">MIQDLIYSCTCGKTTARLHNVSPRTGNLARCHCKDCQAFATWLHQQGGADIMDENGGTELWQTLAWHVEFLTGKDENLKALRLSPKGLIRWYAGCCHAPFGNTMGSQSMTFVGLPLSGFDAKATDNMGGFSASMFAKTARAGSTPPDDFGFGKTIARILWRQLKGKLRAKTRATPYWQGNAPVSDPQVLTLPERQAVTPD</sequence>
<accession>A0A8J7IIS8</accession>
<comment type="caution">
    <text evidence="1">The sequence shown here is derived from an EMBL/GenBank/DDBJ whole genome shotgun (WGS) entry which is preliminary data.</text>
</comment>
<dbReference type="InterPro" id="IPR046149">
    <property type="entry name" value="DUF6151"/>
</dbReference>
<dbReference type="AlphaFoldDB" id="A0A8J7IIS8"/>
<dbReference type="EMBL" id="JADCKQ010000004">
    <property type="protein sequence ID" value="MBI1493523.1"/>
    <property type="molecule type" value="Genomic_DNA"/>
</dbReference>
<evidence type="ECO:0000313" key="2">
    <source>
        <dbReference type="Proteomes" id="UP000640583"/>
    </source>
</evidence>
<proteinExistence type="predicted"/>
<name>A0A8J7IIS8_9RHOB</name>
<keyword evidence="2" id="KW-1185">Reference proteome</keyword>
<protein>
    <submittedName>
        <fullName evidence="1">Uncharacterized protein</fullName>
    </submittedName>
</protein>
<dbReference type="RefSeq" id="WP_228848352.1">
    <property type="nucleotide sequence ID" value="NZ_JADCKQ010000004.1"/>
</dbReference>
<dbReference type="Pfam" id="PF19648">
    <property type="entry name" value="DUF6151"/>
    <property type="match status" value="1"/>
</dbReference>
<gene>
    <name evidence="1" type="ORF">H1D41_07755</name>
</gene>
<evidence type="ECO:0000313" key="1">
    <source>
        <dbReference type="EMBL" id="MBI1493523.1"/>
    </source>
</evidence>
<organism evidence="1 2">
    <name type="scientific">Halocynthiibacter styelae</name>
    <dbReference type="NCBI Taxonomy" id="2761955"/>
    <lineage>
        <taxon>Bacteria</taxon>
        <taxon>Pseudomonadati</taxon>
        <taxon>Pseudomonadota</taxon>
        <taxon>Alphaproteobacteria</taxon>
        <taxon>Rhodobacterales</taxon>
        <taxon>Paracoccaceae</taxon>
        <taxon>Halocynthiibacter</taxon>
    </lineage>
</organism>